<dbReference type="NCBIfam" id="TIGR01727">
    <property type="entry name" value="oligo_HPY"/>
    <property type="match status" value="1"/>
</dbReference>
<dbReference type="InterPro" id="IPR003593">
    <property type="entry name" value="AAA+_ATPase"/>
</dbReference>
<dbReference type="InterPro" id="IPR013563">
    <property type="entry name" value="Oligopep_ABC_C"/>
</dbReference>
<dbReference type="Proteomes" id="UP000031552">
    <property type="component" value="Unassembled WGS sequence"/>
</dbReference>
<dbReference type="STRING" id="1437425.CSEC_1810"/>
<name>A0A090E1K1_9BACT</name>
<dbReference type="PANTHER" id="PTHR43776:SF7">
    <property type="entry name" value="D,D-DIPEPTIDE TRANSPORT ATP-BINDING PROTEIN DDPF-RELATED"/>
    <property type="match status" value="1"/>
</dbReference>
<dbReference type="EMBL" id="CCEJ010000008">
    <property type="protein sequence ID" value="CDR34619.1"/>
    <property type="molecule type" value="Genomic_DNA"/>
</dbReference>
<dbReference type="InterPro" id="IPR050319">
    <property type="entry name" value="ABC_transp_ATP-bind"/>
</dbReference>
<dbReference type="eggNOG" id="COG4608">
    <property type="taxonomic scope" value="Bacteria"/>
</dbReference>
<proteinExistence type="inferred from homology"/>
<keyword evidence="2" id="KW-0813">Transport</keyword>
<keyword evidence="7" id="KW-1185">Reference proteome</keyword>
<evidence type="ECO:0000256" key="2">
    <source>
        <dbReference type="ARBA" id="ARBA00022448"/>
    </source>
</evidence>
<reference evidence="6" key="2">
    <citation type="submission" date="2014-09" db="EMBL/GenBank/DDBJ databases">
        <title>Criblamydia sequanensis harbors a mega-plasmid encoding arsenite resistance.</title>
        <authorList>
            <person name="Bertelli C."/>
            <person name="Goesmann A."/>
            <person name="Greub G."/>
        </authorList>
    </citation>
    <scope>NUCLEOTIDE SEQUENCE [LARGE SCALE GENOMIC DNA]</scope>
    <source>
        <strain evidence="6">CRIB-18</strain>
    </source>
</reference>
<evidence type="ECO:0000256" key="4">
    <source>
        <dbReference type="ARBA" id="ARBA00022840"/>
    </source>
</evidence>
<evidence type="ECO:0000256" key="1">
    <source>
        <dbReference type="ARBA" id="ARBA00005417"/>
    </source>
</evidence>
<dbReference type="SUPFAM" id="SSF52540">
    <property type="entry name" value="P-loop containing nucleoside triphosphate hydrolases"/>
    <property type="match status" value="1"/>
</dbReference>
<dbReference type="InterPro" id="IPR017871">
    <property type="entry name" value="ABC_transporter-like_CS"/>
</dbReference>
<dbReference type="GO" id="GO:0005524">
    <property type="term" value="F:ATP binding"/>
    <property type="evidence" value="ECO:0007669"/>
    <property type="project" value="UniProtKB-KW"/>
</dbReference>
<dbReference type="GO" id="GO:0016887">
    <property type="term" value="F:ATP hydrolysis activity"/>
    <property type="evidence" value="ECO:0007669"/>
    <property type="project" value="InterPro"/>
</dbReference>
<dbReference type="PANTHER" id="PTHR43776">
    <property type="entry name" value="TRANSPORT ATP-BINDING PROTEIN"/>
    <property type="match status" value="1"/>
</dbReference>
<dbReference type="InterPro" id="IPR027417">
    <property type="entry name" value="P-loop_NTPase"/>
</dbReference>
<dbReference type="GO" id="GO:0055085">
    <property type="term" value="P:transmembrane transport"/>
    <property type="evidence" value="ECO:0007669"/>
    <property type="project" value="UniProtKB-ARBA"/>
</dbReference>
<feature type="domain" description="ABC transporter" evidence="5">
    <location>
        <begin position="8"/>
        <end position="259"/>
    </location>
</feature>
<comment type="caution">
    <text evidence="6">The sequence shown here is derived from an EMBL/GenBank/DDBJ whole genome shotgun (WGS) entry which is preliminary data.</text>
</comment>
<dbReference type="PROSITE" id="PS00211">
    <property type="entry name" value="ABC_TRANSPORTER_1"/>
    <property type="match status" value="1"/>
</dbReference>
<evidence type="ECO:0000256" key="3">
    <source>
        <dbReference type="ARBA" id="ARBA00022741"/>
    </source>
</evidence>
<dbReference type="PROSITE" id="PS50893">
    <property type="entry name" value="ABC_TRANSPORTER_2"/>
    <property type="match status" value="1"/>
</dbReference>
<dbReference type="FunFam" id="3.40.50.300:FF:000016">
    <property type="entry name" value="Oligopeptide ABC transporter ATP-binding component"/>
    <property type="match status" value="1"/>
</dbReference>
<dbReference type="CDD" id="cd03257">
    <property type="entry name" value="ABC_NikE_OppD_transporters"/>
    <property type="match status" value="1"/>
</dbReference>
<accession>A0A090E1K1</accession>
<dbReference type="Gene3D" id="3.40.50.300">
    <property type="entry name" value="P-loop containing nucleotide triphosphate hydrolases"/>
    <property type="match status" value="1"/>
</dbReference>
<keyword evidence="3" id="KW-0547">Nucleotide-binding</keyword>
<organism evidence="6 7">
    <name type="scientific">Candidatus Criblamydia sequanensis CRIB-18</name>
    <dbReference type="NCBI Taxonomy" id="1437425"/>
    <lineage>
        <taxon>Bacteria</taxon>
        <taxon>Pseudomonadati</taxon>
        <taxon>Chlamydiota</taxon>
        <taxon>Chlamydiia</taxon>
        <taxon>Parachlamydiales</taxon>
        <taxon>Candidatus Criblamydiaceae</taxon>
        <taxon>Candidatus Criblamydia</taxon>
    </lineage>
</organism>
<dbReference type="InterPro" id="IPR003439">
    <property type="entry name" value="ABC_transporter-like_ATP-bd"/>
</dbReference>
<dbReference type="OrthoDB" id="9806285at2"/>
<dbReference type="GO" id="GO:0015833">
    <property type="term" value="P:peptide transport"/>
    <property type="evidence" value="ECO:0007669"/>
    <property type="project" value="InterPro"/>
</dbReference>
<dbReference type="RefSeq" id="WP_041018121.1">
    <property type="nucleotide sequence ID" value="NZ_CCEJ010000008.1"/>
</dbReference>
<evidence type="ECO:0000313" key="6">
    <source>
        <dbReference type="EMBL" id="CDR34619.1"/>
    </source>
</evidence>
<comment type="similarity">
    <text evidence="1">Belongs to the ABC transporter superfamily.</text>
</comment>
<gene>
    <name evidence="6" type="ORF">CSEC_1810</name>
</gene>
<reference evidence="6" key="1">
    <citation type="submission" date="2013-12" db="EMBL/GenBank/DDBJ databases">
        <authorList>
            <person name="Linke B."/>
        </authorList>
    </citation>
    <scope>NUCLEOTIDE SEQUENCE [LARGE SCALE GENOMIC DNA]</scope>
    <source>
        <strain evidence="6">CRIB-18</strain>
    </source>
</reference>
<evidence type="ECO:0000313" key="7">
    <source>
        <dbReference type="Proteomes" id="UP000031552"/>
    </source>
</evidence>
<dbReference type="AlphaFoldDB" id="A0A090E1K1"/>
<dbReference type="Pfam" id="PF00005">
    <property type="entry name" value="ABC_tran"/>
    <property type="match status" value="1"/>
</dbReference>
<dbReference type="Pfam" id="PF08352">
    <property type="entry name" value="oligo_HPY"/>
    <property type="match status" value="1"/>
</dbReference>
<evidence type="ECO:0000259" key="5">
    <source>
        <dbReference type="PROSITE" id="PS50893"/>
    </source>
</evidence>
<protein>
    <submittedName>
        <fullName evidence="6">Oligopeptide/dipeptide transporter, ATPase subunit</fullName>
    </submittedName>
</protein>
<sequence>MSDKPSLLQASRLYKKFPIYSGIIRHEVASVKAVSNVSFEIKEKEVVGLVGESGSGKSTLARMVAGLIEPTSGEIYFEGKNIQSLTPAEKSFFRRNTQMVFQDPYASLNPRKTISETISEGILLLKLASNKDEARSLSLEALHKVGLSEEALDKYPHEFSGGQQQRICIGRSIALKPKLLISDESLSALDVSYQAQILNLFNDLKEELKLSYLFIAHDLELVKHISDKVIVLYLGKVMECASSDELFSNPKHPYTQALLSAVPKRHPSEEKSRILLEGEIPSPVHPPSGCPFRTRCPYAQKICEETPPKREVFDKGTEKMDHTYHCILP</sequence>
<keyword evidence="4" id="KW-0067">ATP-binding</keyword>
<dbReference type="SMART" id="SM00382">
    <property type="entry name" value="AAA"/>
    <property type="match status" value="1"/>
</dbReference>